<dbReference type="InterPro" id="IPR010035">
    <property type="entry name" value="Thi_S"/>
</dbReference>
<dbReference type="Proteomes" id="UP000237846">
    <property type="component" value="Unassembled WGS sequence"/>
</dbReference>
<accession>A0A2T0PZP6</accession>
<keyword evidence="2" id="KW-1185">Reference proteome</keyword>
<name>A0A2T0PZP6_9ACTN</name>
<dbReference type="InterPro" id="IPR003749">
    <property type="entry name" value="ThiS/MoaD-like"/>
</dbReference>
<dbReference type="AlphaFoldDB" id="A0A2T0PZP6"/>
<gene>
    <name evidence="1" type="ORF">CLV72_10644</name>
</gene>
<comment type="caution">
    <text evidence="1">The sequence shown here is derived from an EMBL/GenBank/DDBJ whole genome shotgun (WGS) entry which is preliminary data.</text>
</comment>
<dbReference type="SUPFAM" id="SSF54285">
    <property type="entry name" value="MoaD/ThiS"/>
    <property type="match status" value="1"/>
</dbReference>
<dbReference type="EMBL" id="PVZC01000006">
    <property type="protein sequence ID" value="PRX97008.1"/>
    <property type="molecule type" value="Genomic_DNA"/>
</dbReference>
<protein>
    <submittedName>
        <fullName evidence="1">Sulfur carrier protein</fullName>
    </submittedName>
</protein>
<evidence type="ECO:0000313" key="1">
    <source>
        <dbReference type="EMBL" id="PRX97008.1"/>
    </source>
</evidence>
<proteinExistence type="predicted"/>
<dbReference type="Gene3D" id="3.10.20.30">
    <property type="match status" value="1"/>
</dbReference>
<dbReference type="NCBIfam" id="TIGR01683">
    <property type="entry name" value="thiS"/>
    <property type="match status" value="1"/>
</dbReference>
<sequence>MRPMRVTVNGETREIDAGSSVAEVVALLTSAPSGVAVALNGEVVSRGAWERTPLASGDRVDVLTAVQGG</sequence>
<dbReference type="PANTHER" id="PTHR34472:SF1">
    <property type="entry name" value="SULFUR CARRIER PROTEIN THIS"/>
    <property type="match status" value="1"/>
</dbReference>
<evidence type="ECO:0000313" key="2">
    <source>
        <dbReference type="Proteomes" id="UP000237846"/>
    </source>
</evidence>
<dbReference type="Pfam" id="PF02597">
    <property type="entry name" value="ThiS"/>
    <property type="match status" value="1"/>
</dbReference>
<dbReference type="InterPro" id="IPR012675">
    <property type="entry name" value="Beta-grasp_dom_sf"/>
</dbReference>
<organism evidence="1 2">
    <name type="scientific">Allonocardiopsis opalescens</name>
    <dbReference type="NCBI Taxonomy" id="1144618"/>
    <lineage>
        <taxon>Bacteria</taxon>
        <taxon>Bacillati</taxon>
        <taxon>Actinomycetota</taxon>
        <taxon>Actinomycetes</taxon>
        <taxon>Streptosporangiales</taxon>
        <taxon>Allonocardiopsis</taxon>
    </lineage>
</organism>
<dbReference type="InterPro" id="IPR016155">
    <property type="entry name" value="Mopterin_synth/thiamin_S_b"/>
</dbReference>
<reference evidence="1 2" key="1">
    <citation type="submission" date="2018-03" db="EMBL/GenBank/DDBJ databases">
        <title>Genomic Encyclopedia of Archaeal and Bacterial Type Strains, Phase II (KMG-II): from individual species to whole genera.</title>
        <authorList>
            <person name="Goeker M."/>
        </authorList>
    </citation>
    <scope>NUCLEOTIDE SEQUENCE [LARGE SCALE GENOMIC DNA]</scope>
    <source>
        <strain evidence="1 2">DSM 45601</strain>
    </source>
</reference>
<dbReference type="PANTHER" id="PTHR34472">
    <property type="entry name" value="SULFUR CARRIER PROTEIN THIS"/>
    <property type="match status" value="1"/>
</dbReference>
<dbReference type="CDD" id="cd00565">
    <property type="entry name" value="Ubl_ThiS"/>
    <property type="match status" value="1"/>
</dbReference>